<dbReference type="KEGG" id="cyt:cce_4994"/>
<keyword evidence="2" id="KW-1003">Cell membrane</keyword>
<dbReference type="RefSeq" id="WP_012362616.1">
    <property type="nucleotide sequence ID" value="NC_010547.1"/>
</dbReference>
<keyword evidence="5" id="KW-0472">Membrane</keyword>
<comment type="subcellular location">
    <subcellularLocation>
        <location evidence="1">Cell membrane</location>
        <topology evidence="1">Multi-pass membrane protein</topology>
    </subcellularLocation>
</comment>
<keyword evidence="3" id="KW-0812">Transmembrane</keyword>
<dbReference type="CDD" id="cd01127">
    <property type="entry name" value="TrwB_TraG_TraD_VirD4"/>
    <property type="match status" value="1"/>
</dbReference>
<dbReference type="Gene3D" id="3.40.50.300">
    <property type="entry name" value="P-loop containing nucleotide triphosphate hydrolases"/>
    <property type="match status" value="1"/>
</dbReference>
<dbReference type="PANTHER" id="PTHR37937:SF1">
    <property type="entry name" value="CONJUGATIVE TRANSFER: DNA TRANSPORT"/>
    <property type="match status" value="1"/>
</dbReference>
<dbReference type="Pfam" id="PF12696">
    <property type="entry name" value="TraG-D_C"/>
    <property type="match status" value="1"/>
</dbReference>
<dbReference type="eggNOG" id="COG3505">
    <property type="taxonomic scope" value="Bacteria"/>
</dbReference>
<organism evidence="7 8">
    <name type="scientific">Crocosphaera subtropica (strain ATCC 51142 / BH68)</name>
    <name type="common">Cyanothece sp. (strain ATCC 51142)</name>
    <dbReference type="NCBI Taxonomy" id="43989"/>
    <lineage>
        <taxon>Bacteria</taxon>
        <taxon>Bacillati</taxon>
        <taxon>Cyanobacteriota</taxon>
        <taxon>Cyanophyceae</taxon>
        <taxon>Oscillatoriophycideae</taxon>
        <taxon>Chroococcales</taxon>
        <taxon>Aphanothecaceae</taxon>
        <taxon>Crocosphaera</taxon>
        <taxon>Crocosphaera subtropica</taxon>
    </lineage>
</organism>
<feature type="domain" description="TraD/TraG TraM recognition site" evidence="6">
    <location>
        <begin position="400"/>
        <end position="519"/>
    </location>
</feature>
<protein>
    <submittedName>
        <fullName evidence="7">Transfer complex protein TrsK</fullName>
    </submittedName>
</protein>
<dbReference type="InterPro" id="IPR051539">
    <property type="entry name" value="T4SS-coupling_protein"/>
</dbReference>
<keyword evidence="4" id="KW-1133">Transmembrane helix</keyword>
<dbReference type="PANTHER" id="PTHR37937">
    <property type="entry name" value="CONJUGATIVE TRANSFER: DNA TRANSPORT"/>
    <property type="match status" value="1"/>
</dbReference>
<dbReference type="STRING" id="43989.cce_4994"/>
<evidence type="ECO:0000259" key="6">
    <source>
        <dbReference type="Pfam" id="PF12696"/>
    </source>
</evidence>
<evidence type="ECO:0000256" key="1">
    <source>
        <dbReference type="ARBA" id="ARBA00004651"/>
    </source>
</evidence>
<accession>B1X2H9</accession>
<evidence type="ECO:0000313" key="7">
    <source>
        <dbReference type="EMBL" id="ACB54340.1"/>
    </source>
</evidence>
<dbReference type="Proteomes" id="UP000001203">
    <property type="component" value="Chromosome linear"/>
</dbReference>
<dbReference type="InterPro" id="IPR027417">
    <property type="entry name" value="P-loop_NTPase"/>
</dbReference>
<dbReference type="GO" id="GO:0005886">
    <property type="term" value="C:plasma membrane"/>
    <property type="evidence" value="ECO:0007669"/>
    <property type="project" value="UniProtKB-SubCell"/>
</dbReference>
<sequence>MLRIKNNYHPQQALLSIAKIDLAAEPYNPYRTWIMSDTKPTSSIQTALSESFHNGSMANYFLQPEGMMLLGALVMMAVLAIAKGGGGGVKSSRGQLATGRFGGKRELNNAKKVALSQLKEKTRAPVTAWIGEPNSSLFGTDPMYLPDLNRSALVLGAASSGKTFSFINPIGISAIDQGFPILMYDFKFPGQTSLLATYARAKGYHVDILAPGYAESGVLNPITEFIKDATSGLAASQLSEVLNANFKKQGTSQSEDGFFGPSGNQLTKATLLLARTMKYPDLITCAKILSVSNLAERILKKKKEMNPWIFDAFGQFASSASSEKTAASIQSTAQLMFNRFIVPELLSVLCGETTISTTLTGKRMLILGLDQSKRDVLAPLFAALINMIVDKNMAMDRRDPFVLLADEVPTIYIPMLKKWPNEHRSKGFCGVLGVQNITQLEEMYGKIGARNIVGACATRVYLNPQDIETQEWIAKALPEKEVVLKHKNKSVTSGKTTNSFSEEVKTKPLMSAAKIGQMQTGEAIVINPHFATKKEGFYPIHHHFKPSKKYKDLNKWCEEVWESSVRPSFIERSQNRPQITADDLTLRQETVDELFPDSLLKEEDNTDELLSKLL</sequence>
<evidence type="ECO:0000256" key="3">
    <source>
        <dbReference type="ARBA" id="ARBA00022692"/>
    </source>
</evidence>
<keyword evidence="8" id="KW-1185">Reference proteome</keyword>
<dbReference type="AlphaFoldDB" id="B1X2H9"/>
<evidence type="ECO:0000256" key="2">
    <source>
        <dbReference type="ARBA" id="ARBA00022475"/>
    </source>
</evidence>
<dbReference type="HOGENOM" id="CLU_026359_0_0_3"/>
<evidence type="ECO:0000313" key="8">
    <source>
        <dbReference type="Proteomes" id="UP000001203"/>
    </source>
</evidence>
<evidence type="ECO:0000256" key="4">
    <source>
        <dbReference type="ARBA" id="ARBA00022989"/>
    </source>
</evidence>
<dbReference type="SUPFAM" id="SSF52540">
    <property type="entry name" value="P-loop containing nucleoside triphosphate hydrolases"/>
    <property type="match status" value="1"/>
</dbReference>
<dbReference type="InterPro" id="IPR032689">
    <property type="entry name" value="TraG-D_C"/>
</dbReference>
<evidence type="ECO:0000256" key="5">
    <source>
        <dbReference type="ARBA" id="ARBA00023136"/>
    </source>
</evidence>
<dbReference type="EMBL" id="CP000807">
    <property type="protein sequence ID" value="ACB54340.1"/>
    <property type="molecule type" value="Genomic_DNA"/>
</dbReference>
<gene>
    <name evidence="7" type="ordered locus">cce_4994</name>
</gene>
<proteinExistence type="predicted"/>
<reference evidence="7 8" key="1">
    <citation type="journal article" date="2008" name="Proc. Natl. Acad. Sci. U.S.A.">
        <title>The genome of Cyanothece 51142, a unicellular diazotrophic cyanobacterium important in the marine nitrogen cycle.</title>
        <authorList>
            <person name="Welsh E.A."/>
            <person name="Liberton M."/>
            <person name="Stoeckel J."/>
            <person name="Loh T."/>
            <person name="Elvitigala T."/>
            <person name="Wang C."/>
            <person name="Wollam A."/>
            <person name="Fulton R.S."/>
            <person name="Clifton S.W."/>
            <person name="Jacobs J.M."/>
            <person name="Aurora R."/>
            <person name="Ghosh B.K."/>
            <person name="Sherman L.A."/>
            <person name="Smith R.D."/>
            <person name="Wilson R.K."/>
            <person name="Pakrasi H.B."/>
        </authorList>
    </citation>
    <scope>NUCLEOTIDE SEQUENCE [LARGE SCALE GENOMIC DNA]</scope>
    <source>
        <strain evidence="8">ATCC 51142 / BH68</strain>
    </source>
</reference>
<name>B1X2H9_CROS5</name>